<feature type="compositionally biased region" description="Basic and acidic residues" evidence="5">
    <location>
        <begin position="18"/>
        <end position="28"/>
    </location>
</feature>
<dbReference type="GO" id="GO:0016491">
    <property type="term" value="F:oxidoreductase activity"/>
    <property type="evidence" value="ECO:0007669"/>
    <property type="project" value="UniProtKB-KW"/>
</dbReference>
<dbReference type="Gene3D" id="3.20.20.70">
    <property type="entry name" value="Aldolase class I"/>
    <property type="match status" value="1"/>
</dbReference>
<feature type="domain" description="NADH:flavin oxidoreductase/NADH oxidase N-terminal" evidence="6">
    <location>
        <begin position="45"/>
        <end position="398"/>
    </location>
</feature>
<comment type="similarity">
    <text evidence="1">Belongs to the NADH:flavin oxidoreductase/NADH oxidase family.</text>
</comment>
<evidence type="ECO:0000256" key="4">
    <source>
        <dbReference type="ARBA" id="ARBA00023002"/>
    </source>
</evidence>
<dbReference type="EMBL" id="JAPDRK010000017">
    <property type="protein sequence ID" value="KAJ9605174.1"/>
    <property type="molecule type" value="Genomic_DNA"/>
</dbReference>
<comment type="caution">
    <text evidence="7">The sequence shown here is derived from an EMBL/GenBank/DDBJ whole genome shotgun (WGS) entry which is preliminary data.</text>
</comment>
<dbReference type="Proteomes" id="UP001172673">
    <property type="component" value="Unassembled WGS sequence"/>
</dbReference>
<proteinExistence type="inferred from homology"/>
<reference evidence="7" key="1">
    <citation type="submission" date="2022-10" db="EMBL/GenBank/DDBJ databases">
        <title>Culturing micro-colonial fungi from biological soil crusts in the Mojave desert and describing Neophaeococcomyces mojavensis, and introducing the new genera and species Taxawa tesnikishii.</title>
        <authorList>
            <person name="Kurbessoian T."/>
            <person name="Stajich J.E."/>
        </authorList>
    </citation>
    <scope>NUCLEOTIDE SEQUENCE</scope>
    <source>
        <strain evidence="7">TK_41</strain>
    </source>
</reference>
<organism evidence="7 8">
    <name type="scientific">Cladophialophora chaetospira</name>
    <dbReference type="NCBI Taxonomy" id="386627"/>
    <lineage>
        <taxon>Eukaryota</taxon>
        <taxon>Fungi</taxon>
        <taxon>Dikarya</taxon>
        <taxon>Ascomycota</taxon>
        <taxon>Pezizomycotina</taxon>
        <taxon>Eurotiomycetes</taxon>
        <taxon>Chaetothyriomycetidae</taxon>
        <taxon>Chaetothyriales</taxon>
        <taxon>Herpotrichiellaceae</taxon>
        <taxon>Cladophialophora</taxon>
    </lineage>
</organism>
<keyword evidence="3" id="KW-0288">FMN</keyword>
<evidence type="ECO:0000256" key="5">
    <source>
        <dbReference type="SAM" id="MobiDB-lite"/>
    </source>
</evidence>
<dbReference type="PANTHER" id="PTHR43656:SF5">
    <property type="entry name" value="NADH:FLAVIN OXIDOREDUCTASE_NADH OXIDASE N-TERMINAL DOMAIN-CONTAINING PROTEIN"/>
    <property type="match status" value="1"/>
</dbReference>
<keyword evidence="2" id="KW-0285">Flavoprotein</keyword>
<dbReference type="GO" id="GO:0010181">
    <property type="term" value="F:FMN binding"/>
    <property type="evidence" value="ECO:0007669"/>
    <property type="project" value="InterPro"/>
</dbReference>
<dbReference type="PANTHER" id="PTHR43656">
    <property type="entry name" value="BINDING OXIDOREDUCTASE, PUTATIVE (AFU_ORTHOLOGUE AFUA_2G08260)-RELATED"/>
    <property type="match status" value="1"/>
</dbReference>
<evidence type="ECO:0000313" key="8">
    <source>
        <dbReference type="Proteomes" id="UP001172673"/>
    </source>
</evidence>
<gene>
    <name evidence="7" type="ORF">H2200_010564</name>
</gene>
<dbReference type="InterPro" id="IPR013785">
    <property type="entry name" value="Aldolase_TIM"/>
</dbReference>
<evidence type="ECO:0000256" key="2">
    <source>
        <dbReference type="ARBA" id="ARBA00022630"/>
    </source>
</evidence>
<evidence type="ECO:0000256" key="1">
    <source>
        <dbReference type="ARBA" id="ARBA00005979"/>
    </source>
</evidence>
<evidence type="ECO:0000313" key="7">
    <source>
        <dbReference type="EMBL" id="KAJ9605174.1"/>
    </source>
</evidence>
<sequence>MEYDTSTTKADPIPASADHQKSDVDSHRGHIRTQSKQADVSILNEPVTFAFSGRTAKNRFLKAPMTERLCHWNKEGEDISARGVPSPEYLHLYRRWGEGSIGIIVSGNTMVRYDAVEAYGNPILVDDHDNRVAKFKEVTAAAKAQGSLIVAQLSHPGRQGTKYLNPNPISASDVHLTIKWAGNEFAKPRPMSVQEIKQMVGYWGESAFLCWKAGFDGVQEKADVNSVHCAHGYLLAQFLSPTTNRRTDEYGGDLTNRSRIVFEIIEEIHRRVPDPSFIICVKMNSVEFQDKGTTPEDARDLCLKLEEARVDFVDLSGGTFEGRAFEHKKQSTIAREAYFIEFAEMIRPLLKKTKVYVTGGLRTAAGMVKAIEEGACDGIGIGRPLAAEPYLVKEILEGKVSGALENYVPLPLNTQSSGTQLQQIGHGDELVSDWSVEEEVKRWVEAHEKETARKISILPTVDSSGYAPMKAQAGFAYLRA</sequence>
<dbReference type="InterPro" id="IPR001155">
    <property type="entry name" value="OxRdtase_FMN_N"/>
</dbReference>
<protein>
    <recommendedName>
        <fullName evidence="6">NADH:flavin oxidoreductase/NADH oxidase N-terminal domain-containing protein</fullName>
    </recommendedName>
</protein>
<dbReference type="SUPFAM" id="SSF51395">
    <property type="entry name" value="FMN-linked oxidoreductases"/>
    <property type="match status" value="1"/>
</dbReference>
<accession>A0AA38X1Q8</accession>
<evidence type="ECO:0000259" key="6">
    <source>
        <dbReference type="Pfam" id="PF00724"/>
    </source>
</evidence>
<evidence type="ECO:0000256" key="3">
    <source>
        <dbReference type="ARBA" id="ARBA00022643"/>
    </source>
</evidence>
<dbReference type="Pfam" id="PF00724">
    <property type="entry name" value="Oxidored_FMN"/>
    <property type="match status" value="1"/>
</dbReference>
<name>A0AA38X1Q8_9EURO</name>
<keyword evidence="4" id="KW-0560">Oxidoreductase</keyword>
<feature type="region of interest" description="Disordered" evidence="5">
    <location>
        <begin position="1"/>
        <end position="37"/>
    </location>
</feature>
<dbReference type="InterPro" id="IPR051799">
    <property type="entry name" value="NADH_flavin_oxidoreductase"/>
</dbReference>
<dbReference type="AlphaFoldDB" id="A0AA38X1Q8"/>
<keyword evidence="8" id="KW-1185">Reference proteome</keyword>
<dbReference type="CDD" id="cd04733">
    <property type="entry name" value="OYE_like_2_FMN"/>
    <property type="match status" value="1"/>
</dbReference>